<dbReference type="AlphaFoldDB" id="S4N9K8"/>
<gene>
    <name evidence="1" type="ORF">STAFG_8495</name>
</gene>
<accession>S4N9K8</accession>
<evidence type="ECO:0000313" key="2">
    <source>
        <dbReference type="Proteomes" id="UP000015001"/>
    </source>
</evidence>
<evidence type="ECO:0000313" key="1">
    <source>
        <dbReference type="EMBL" id="EPJ34454.1"/>
    </source>
</evidence>
<organism evidence="1 2">
    <name type="scientific">Streptomyces afghaniensis 772</name>
    <dbReference type="NCBI Taxonomy" id="1283301"/>
    <lineage>
        <taxon>Bacteria</taxon>
        <taxon>Bacillati</taxon>
        <taxon>Actinomycetota</taxon>
        <taxon>Actinomycetes</taxon>
        <taxon>Kitasatosporales</taxon>
        <taxon>Streptomycetaceae</taxon>
        <taxon>Streptomyces</taxon>
    </lineage>
</organism>
<keyword evidence="2" id="KW-1185">Reference proteome</keyword>
<dbReference type="EMBL" id="AOPY01001697">
    <property type="protein sequence ID" value="EPJ34454.1"/>
    <property type="molecule type" value="Genomic_DNA"/>
</dbReference>
<proteinExistence type="predicted"/>
<protein>
    <submittedName>
        <fullName evidence="1">Uncharacterized protein</fullName>
    </submittedName>
</protein>
<comment type="caution">
    <text evidence="1">The sequence shown here is derived from an EMBL/GenBank/DDBJ whole genome shotgun (WGS) entry which is preliminary data.</text>
</comment>
<dbReference type="HOGENOM" id="CLU_3398676_0_0_11"/>
<sequence length="31" mass="3370">MVAFLGAGEDAVRRNLEGARRFSLHGWAQPG</sequence>
<name>S4N9K8_9ACTN</name>
<dbReference type="Proteomes" id="UP000015001">
    <property type="component" value="Unassembled WGS sequence"/>
</dbReference>
<reference evidence="1 2" key="1">
    <citation type="submission" date="2013-02" db="EMBL/GenBank/DDBJ databases">
        <title>Draft Genome Sequence of Streptomyces afghaniensis, Which Produces Compounds of the Julimycin B-Complex.</title>
        <authorList>
            <person name="Gruening B.A."/>
            <person name="Praeg A."/>
            <person name="Erxleben A."/>
            <person name="Guenther S."/>
            <person name="Fiedler H.-P."/>
            <person name="Goodfellow M."/>
            <person name="Mueller M."/>
        </authorList>
    </citation>
    <scope>NUCLEOTIDE SEQUENCE [LARGE SCALE GENOMIC DNA]</scope>
    <source>
        <strain evidence="1 2">772</strain>
    </source>
</reference>